<keyword evidence="1" id="KW-0732">Signal</keyword>
<keyword evidence="3" id="KW-1185">Reference proteome</keyword>
<proteinExistence type="predicted"/>
<evidence type="ECO:0000256" key="1">
    <source>
        <dbReference type="SAM" id="SignalP"/>
    </source>
</evidence>
<accession>A0A0W0W3J8</accession>
<sequence length="537" mass="59576">MKRVSFLLLLSSLPVWAMASPYPSVVFQNLTPFENTVYFGEQKVIKIKMHYEFLKYAQEWYFPLGVGLLINAGVCPYFISGFINFPYVGDCYFSLIISGNQLGQTITGNNMFRLSGGEDGVYWDIGSSIPFAITVIPHSLSMTAIPIQKGTANVPFILNLKPYVNYYGENVQAGVPPQGNVIPASQDGLFFDSSNFAIFGKPTRTGTYVFSIGAANAYSSAAPAHLIINVGINPEDTPIFKAQNAIPSASPGQNFQLNLIELIESKSQPSNPIRFRIDQNEPHPHWLTVGGVDNNYLVGIPQSADAGSDDEVTLIASTNTGGDSWPLKIRIPVATDPNSKPTIKAFSLKKSVGDEFSYDVRKQIVDPTNDRNLQLVIERIEPEVTWLQVSPNEPTILMGSVPMDVTGQKYQLSLHVNTRIGGDSESVKVSLSIATDNEKKPRFKEANPQLPTVYPGQPFYHDFVLNHDIFPEYEAIPYAVEFAKDHEKPSWLRIEDNKLIADLVPEMEQQFLRIYLTIKNIPGGKSEIIPLSLFVMN</sequence>
<dbReference type="STRING" id="466.Lmac_1276"/>
<name>A0A0W0W3J8_9GAMM</name>
<reference evidence="2 3" key="1">
    <citation type="submission" date="2015-11" db="EMBL/GenBank/DDBJ databases">
        <title>Genomic analysis of 38 Legionella species identifies large and diverse effector repertoires.</title>
        <authorList>
            <person name="Burstein D."/>
            <person name="Amaro F."/>
            <person name="Zusman T."/>
            <person name="Lifshitz Z."/>
            <person name="Cohen O."/>
            <person name="Gilbert J.A."/>
            <person name="Pupko T."/>
            <person name="Shuman H.A."/>
            <person name="Segal G."/>
        </authorList>
    </citation>
    <scope>NUCLEOTIDE SEQUENCE [LARGE SCALE GENOMIC DNA]</scope>
    <source>
        <strain evidence="2 3">PX-1-G2-E2</strain>
    </source>
</reference>
<evidence type="ECO:0000313" key="3">
    <source>
        <dbReference type="Proteomes" id="UP000054908"/>
    </source>
</evidence>
<comment type="caution">
    <text evidence="2">The sequence shown here is derived from an EMBL/GenBank/DDBJ whole genome shotgun (WGS) entry which is preliminary data.</text>
</comment>
<dbReference type="Proteomes" id="UP000054908">
    <property type="component" value="Unassembled WGS sequence"/>
</dbReference>
<evidence type="ECO:0000313" key="2">
    <source>
        <dbReference type="EMBL" id="KTD27028.1"/>
    </source>
</evidence>
<dbReference type="RefSeq" id="WP_058452059.1">
    <property type="nucleotide sequence ID" value="NZ_CAAAIB010000009.1"/>
</dbReference>
<dbReference type="EMBL" id="LNYL01000033">
    <property type="protein sequence ID" value="KTD27028.1"/>
    <property type="molecule type" value="Genomic_DNA"/>
</dbReference>
<feature type="signal peptide" evidence="1">
    <location>
        <begin position="1"/>
        <end position="19"/>
    </location>
</feature>
<feature type="chain" id="PRO_5006915264" evidence="1">
    <location>
        <begin position="20"/>
        <end position="537"/>
    </location>
</feature>
<dbReference type="OrthoDB" id="5646215at2"/>
<dbReference type="PATRIC" id="fig|466.6.peg.1353"/>
<dbReference type="AlphaFoldDB" id="A0A0W0W3J8"/>
<dbReference type="Pfam" id="PF05345">
    <property type="entry name" value="He_PIG"/>
    <property type="match status" value="1"/>
</dbReference>
<protein>
    <submittedName>
        <fullName evidence="2">Uncharacterized protein</fullName>
    </submittedName>
</protein>
<organism evidence="2 3">
    <name type="scientific">Legionella maceachernii</name>
    <dbReference type="NCBI Taxonomy" id="466"/>
    <lineage>
        <taxon>Bacteria</taxon>
        <taxon>Pseudomonadati</taxon>
        <taxon>Pseudomonadota</taxon>
        <taxon>Gammaproteobacteria</taxon>
        <taxon>Legionellales</taxon>
        <taxon>Legionellaceae</taxon>
        <taxon>Legionella</taxon>
    </lineage>
</organism>
<gene>
    <name evidence="2" type="ORF">Lmac_1276</name>
</gene>